<dbReference type="OrthoDB" id="9794512at2"/>
<dbReference type="NCBIfam" id="TIGR03518">
    <property type="entry name" value="ABC_perm_GldF"/>
    <property type="match status" value="1"/>
</dbReference>
<feature type="transmembrane region" description="Helical" evidence="6">
    <location>
        <begin position="165"/>
        <end position="182"/>
    </location>
</feature>
<keyword evidence="4 6" id="KW-1133">Transmembrane helix</keyword>
<feature type="transmembrane region" description="Helical" evidence="6">
    <location>
        <begin position="220"/>
        <end position="238"/>
    </location>
</feature>
<keyword evidence="3 6" id="KW-0812">Transmembrane</keyword>
<dbReference type="EMBL" id="FNMY01000001">
    <property type="protein sequence ID" value="SDW37007.1"/>
    <property type="molecule type" value="Genomic_DNA"/>
</dbReference>
<feature type="transmembrane region" description="Helical" evidence="6">
    <location>
        <begin position="56"/>
        <end position="74"/>
    </location>
</feature>
<evidence type="ECO:0000256" key="4">
    <source>
        <dbReference type="ARBA" id="ARBA00022989"/>
    </source>
</evidence>
<dbReference type="STRING" id="1073328.SAMN05216294_2713"/>
<evidence type="ECO:0000313" key="7">
    <source>
        <dbReference type="EMBL" id="SDW37007.1"/>
    </source>
</evidence>
<keyword evidence="8" id="KW-1185">Reference proteome</keyword>
<keyword evidence="2" id="KW-1003">Cell membrane</keyword>
<comment type="subcellular location">
    <subcellularLocation>
        <location evidence="1">Cell membrane</location>
        <topology evidence="1">Multi-pass membrane protein</topology>
    </subcellularLocation>
</comment>
<organism evidence="7 8">
    <name type="scientific">Flagellimonas zhangzhouensis</name>
    <dbReference type="NCBI Taxonomy" id="1073328"/>
    <lineage>
        <taxon>Bacteria</taxon>
        <taxon>Pseudomonadati</taxon>
        <taxon>Bacteroidota</taxon>
        <taxon>Flavobacteriia</taxon>
        <taxon>Flavobacteriales</taxon>
        <taxon>Flavobacteriaceae</taxon>
        <taxon>Flagellimonas</taxon>
    </lineage>
</organism>
<dbReference type="AlphaFoldDB" id="A0A1H2SZQ1"/>
<reference evidence="8" key="1">
    <citation type="submission" date="2016-10" db="EMBL/GenBank/DDBJ databases">
        <authorList>
            <person name="Varghese N."/>
            <person name="Submissions S."/>
        </authorList>
    </citation>
    <scope>NUCLEOTIDE SEQUENCE [LARGE SCALE GENOMIC DNA]</scope>
    <source>
        <strain evidence="8">DSM 25030</strain>
    </source>
</reference>
<dbReference type="InterPro" id="IPR051449">
    <property type="entry name" value="ABC-2_transporter_component"/>
</dbReference>
<feature type="transmembrane region" description="Helical" evidence="6">
    <location>
        <begin position="12"/>
        <end position="36"/>
    </location>
</feature>
<protein>
    <submittedName>
        <fullName evidence="7">ABC-2 type transport system permease protein</fullName>
    </submittedName>
</protein>
<evidence type="ECO:0000256" key="3">
    <source>
        <dbReference type="ARBA" id="ARBA00022692"/>
    </source>
</evidence>
<dbReference type="RefSeq" id="WP_090297280.1">
    <property type="nucleotide sequence ID" value="NZ_FNKI01000002.1"/>
</dbReference>
<evidence type="ECO:0000256" key="1">
    <source>
        <dbReference type="ARBA" id="ARBA00004651"/>
    </source>
</evidence>
<dbReference type="Pfam" id="PF12679">
    <property type="entry name" value="ABC2_membrane_2"/>
    <property type="match status" value="1"/>
</dbReference>
<evidence type="ECO:0000256" key="6">
    <source>
        <dbReference type="SAM" id="Phobius"/>
    </source>
</evidence>
<gene>
    <name evidence="7" type="ORF">SAMN04487892_1352</name>
</gene>
<dbReference type="InterPro" id="IPR019860">
    <property type="entry name" value="Motility-assoc_ABC_perm_GldF"/>
</dbReference>
<evidence type="ECO:0000256" key="2">
    <source>
        <dbReference type="ARBA" id="ARBA00022475"/>
    </source>
</evidence>
<feature type="transmembrane region" description="Helical" evidence="6">
    <location>
        <begin position="133"/>
        <end position="153"/>
    </location>
</feature>
<dbReference type="PANTHER" id="PTHR30294">
    <property type="entry name" value="MEMBRANE COMPONENT OF ABC TRANSPORTER YHHJ-RELATED"/>
    <property type="match status" value="1"/>
</dbReference>
<evidence type="ECO:0000256" key="5">
    <source>
        <dbReference type="ARBA" id="ARBA00023136"/>
    </source>
</evidence>
<sequence>MFAIFKREVRSFFTSPIGYLIVGSFLLLNGLFLWVFKGEYNIFDYGFADLSNFFLLAPWIFIFLVPAITMKSFSEERKMGTLELLLIKPISVWKLVLGKFWGAFLLCVIAVIPTIVYVFAISDLGIISGNYDLGVVIGSYFGLLFLVSCYTAIGIFASTLSDNQIIAFLVGILLCFIIFNGFDAASSLFSNGETQQWIQAMGAKSHFDSIARGVIDTRDLIYFISLTLLFWYLTFERLKQLTR</sequence>
<dbReference type="GO" id="GO:0140359">
    <property type="term" value="F:ABC-type transporter activity"/>
    <property type="evidence" value="ECO:0007669"/>
    <property type="project" value="InterPro"/>
</dbReference>
<evidence type="ECO:0000313" key="8">
    <source>
        <dbReference type="Proteomes" id="UP000199592"/>
    </source>
</evidence>
<keyword evidence="5 6" id="KW-0472">Membrane</keyword>
<dbReference type="GO" id="GO:0005886">
    <property type="term" value="C:plasma membrane"/>
    <property type="evidence" value="ECO:0007669"/>
    <property type="project" value="UniProtKB-SubCell"/>
</dbReference>
<feature type="transmembrane region" description="Helical" evidence="6">
    <location>
        <begin position="95"/>
        <end position="121"/>
    </location>
</feature>
<proteinExistence type="predicted"/>
<dbReference type="PANTHER" id="PTHR30294:SF29">
    <property type="entry name" value="MULTIDRUG ABC TRANSPORTER PERMEASE YBHS-RELATED"/>
    <property type="match status" value="1"/>
</dbReference>
<accession>A0A1H2SZQ1</accession>
<dbReference type="Proteomes" id="UP000199592">
    <property type="component" value="Unassembled WGS sequence"/>
</dbReference>
<name>A0A1H2SZQ1_9FLAO</name>